<reference evidence="5" key="1">
    <citation type="submission" date="2018-06" db="EMBL/GenBank/DDBJ databases">
        <authorList>
            <person name="Zhirakovskaya E."/>
        </authorList>
    </citation>
    <scope>NUCLEOTIDE SEQUENCE</scope>
</reference>
<dbReference type="InterPro" id="IPR047057">
    <property type="entry name" value="MerR_fam"/>
</dbReference>
<accession>A0A3B1B115</accession>
<name>A0A3B1B115_9ZZZZ</name>
<dbReference type="PANTHER" id="PTHR30204">
    <property type="entry name" value="REDOX-CYCLING DRUG-SENSING TRANSCRIPTIONAL ACTIVATOR SOXR"/>
    <property type="match status" value="1"/>
</dbReference>
<sequence length="140" mass="15766">MFTVSELAKRTDVTPDTVRHYVHIGMLKPERNPHNGYKLFTGEDVTKLRFIRQAQSLGFTLAEIGEILNHSMAGGSPCPQVRELMQRRIVENKTKLDALNALQKRMEDALLLWENIPNGQPDGDSVCHLIESVTLLNSKA</sequence>
<dbReference type="SMART" id="SM00422">
    <property type="entry name" value="HTH_MERR"/>
    <property type="match status" value="1"/>
</dbReference>
<proteinExistence type="predicted"/>
<protein>
    <submittedName>
        <fullName evidence="5">Transcriptional regulator, MerR family</fullName>
    </submittedName>
</protein>
<dbReference type="PANTHER" id="PTHR30204:SF94">
    <property type="entry name" value="HEAVY METAL-DEPENDENT TRANSCRIPTIONAL REGULATOR HI_0293-RELATED"/>
    <property type="match status" value="1"/>
</dbReference>
<dbReference type="InterPro" id="IPR000551">
    <property type="entry name" value="MerR-type_HTH_dom"/>
</dbReference>
<dbReference type="AlphaFoldDB" id="A0A3B1B115"/>
<dbReference type="GO" id="GO:0003700">
    <property type="term" value="F:DNA-binding transcription factor activity"/>
    <property type="evidence" value="ECO:0007669"/>
    <property type="project" value="InterPro"/>
</dbReference>
<evidence type="ECO:0000256" key="2">
    <source>
        <dbReference type="ARBA" id="ARBA00023125"/>
    </source>
</evidence>
<gene>
    <name evidence="5" type="ORF">MNBD_GAMMA19-202</name>
</gene>
<organism evidence="5">
    <name type="scientific">hydrothermal vent metagenome</name>
    <dbReference type="NCBI Taxonomy" id="652676"/>
    <lineage>
        <taxon>unclassified sequences</taxon>
        <taxon>metagenomes</taxon>
        <taxon>ecological metagenomes</taxon>
    </lineage>
</organism>
<keyword evidence="2" id="KW-0238">DNA-binding</keyword>
<evidence type="ECO:0000259" key="4">
    <source>
        <dbReference type="PROSITE" id="PS50937"/>
    </source>
</evidence>
<dbReference type="PROSITE" id="PS50937">
    <property type="entry name" value="HTH_MERR_2"/>
    <property type="match status" value="1"/>
</dbReference>
<dbReference type="Gene3D" id="1.10.1660.10">
    <property type="match status" value="1"/>
</dbReference>
<dbReference type="PRINTS" id="PR00040">
    <property type="entry name" value="HTHMERR"/>
</dbReference>
<evidence type="ECO:0000313" key="5">
    <source>
        <dbReference type="EMBL" id="VAX05148.1"/>
    </source>
</evidence>
<dbReference type="SUPFAM" id="SSF46955">
    <property type="entry name" value="Putative DNA-binding domain"/>
    <property type="match status" value="1"/>
</dbReference>
<keyword evidence="3" id="KW-0804">Transcription</keyword>
<evidence type="ECO:0000256" key="1">
    <source>
        <dbReference type="ARBA" id="ARBA00023015"/>
    </source>
</evidence>
<dbReference type="Pfam" id="PF13411">
    <property type="entry name" value="MerR_1"/>
    <property type="match status" value="1"/>
</dbReference>
<dbReference type="GO" id="GO:0003677">
    <property type="term" value="F:DNA binding"/>
    <property type="evidence" value="ECO:0007669"/>
    <property type="project" value="UniProtKB-KW"/>
</dbReference>
<evidence type="ECO:0000256" key="3">
    <source>
        <dbReference type="ARBA" id="ARBA00023163"/>
    </source>
</evidence>
<feature type="domain" description="HTH merR-type" evidence="4">
    <location>
        <begin position="1"/>
        <end position="70"/>
    </location>
</feature>
<keyword evidence="1" id="KW-0805">Transcription regulation</keyword>
<dbReference type="InterPro" id="IPR009061">
    <property type="entry name" value="DNA-bd_dom_put_sf"/>
</dbReference>
<dbReference type="EMBL" id="UOFV01000518">
    <property type="protein sequence ID" value="VAX05148.1"/>
    <property type="molecule type" value="Genomic_DNA"/>
</dbReference>